<dbReference type="EMBL" id="CP002787">
    <property type="protein sequence ID" value="AEF43037.1"/>
    <property type="molecule type" value="Genomic_DNA"/>
</dbReference>
<keyword evidence="2" id="KW-1185">Reference proteome</keyword>
<reference evidence="1 2" key="1">
    <citation type="journal article" date="2011" name="J. Bacteriol.">
        <title>Complete genome sequence of Amycolicicoccus subflavus DQS3-9A1T, an actinomycete isolated from crude oil-polluted soil.</title>
        <authorList>
            <person name="Cai M."/>
            <person name="Chen W.M."/>
            <person name="Nie Y."/>
            <person name="Chi C.Q."/>
            <person name="Wang Y.N."/>
            <person name="Tang Y.Q."/>
            <person name="Li G.Y."/>
            <person name="Wu X.L."/>
        </authorList>
    </citation>
    <scope>NUCLEOTIDE SEQUENCE [LARGE SCALE GENOMIC DNA]</scope>
    <source>
        <strain evidence="2">DSM 45089 / DQS3-9A1</strain>
        <plasmid evidence="1 2">pAS9A-1</plasmid>
    </source>
</reference>
<dbReference type="HOGENOM" id="CLU_2366704_0_0_11"/>
<dbReference type="AlphaFoldDB" id="F6ESB6"/>
<dbReference type="KEGG" id="asd:AS9A_P10020"/>
<accession>F6ESB6</accession>
<evidence type="ECO:0000313" key="2">
    <source>
        <dbReference type="Proteomes" id="UP000009235"/>
    </source>
</evidence>
<sequence length="95" mass="10604">MMLPTALSTRLPRFVQRLLRIGPRHGTARGLAVYGTDTHSAIDADTAVPQPDELTQWLADRNEPCGNTRDALAAIERRLEEAQTDEKLSHNWAAR</sequence>
<proteinExistence type="predicted"/>
<protein>
    <submittedName>
        <fullName evidence="1">Uncharacterized protein</fullName>
    </submittedName>
</protein>
<evidence type="ECO:0000313" key="1">
    <source>
        <dbReference type="EMBL" id="AEF43037.1"/>
    </source>
</evidence>
<gene>
    <name evidence="1" type="ordered locus">AS9A_P10020</name>
</gene>
<organism evidence="1 2">
    <name type="scientific">Hoyosella subflava (strain DSM 45089 / JCM 17490 / NBRC 109087 / DQS3-9A1)</name>
    <name type="common">Amycolicicoccus subflavus</name>
    <dbReference type="NCBI Taxonomy" id="443218"/>
    <lineage>
        <taxon>Bacteria</taxon>
        <taxon>Bacillati</taxon>
        <taxon>Actinomycetota</taxon>
        <taxon>Actinomycetes</taxon>
        <taxon>Mycobacteriales</taxon>
        <taxon>Hoyosellaceae</taxon>
        <taxon>Hoyosella</taxon>
    </lineage>
</organism>
<geneLocation type="plasmid" evidence="1 2">
    <name>pAS9A-1</name>
</geneLocation>
<dbReference type="Proteomes" id="UP000009235">
    <property type="component" value="Plasmid pAS9A-1"/>
</dbReference>
<keyword evidence="1" id="KW-0614">Plasmid</keyword>
<name>F6ESB6_HOYSD</name>